<evidence type="ECO:0000259" key="1">
    <source>
        <dbReference type="Pfam" id="PF00485"/>
    </source>
</evidence>
<feature type="domain" description="Phosphoribulokinase/uridine kinase" evidence="1">
    <location>
        <begin position="47"/>
        <end position="164"/>
    </location>
</feature>
<dbReference type="PANTHER" id="PTHR10285">
    <property type="entry name" value="URIDINE KINASE"/>
    <property type="match status" value="1"/>
</dbReference>
<proteinExistence type="predicted"/>
<name>A0AAW7X4D6_9GAMM</name>
<reference evidence="2" key="1">
    <citation type="submission" date="2023-07" db="EMBL/GenBank/DDBJ databases">
        <title>Genome content predicts the carbon catabolic preferences of heterotrophic bacteria.</title>
        <authorList>
            <person name="Gralka M."/>
        </authorList>
    </citation>
    <scope>NUCLEOTIDE SEQUENCE</scope>
    <source>
        <strain evidence="2">I3M17_2</strain>
    </source>
</reference>
<dbReference type="GO" id="GO:0005524">
    <property type="term" value="F:ATP binding"/>
    <property type="evidence" value="ECO:0007669"/>
    <property type="project" value="InterPro"/>
</dbReference>
<dbReference type="SUPFAM" id="SSF52540">
    <property type="entry name" value="P-loop containing nucleoside triphosphate hydrolases"/>
    <property type="match status" value="1"/>
</dbReference>
<dbReference type="Proteomes" id="UP001169760">
    <property type="component" value="Unassembled WGS sequence"/>
</dbReference>
<accession>A0AAW7X4D6</accession>
<gene>
    <name evidence="2" type="ORF">Q4521_02955</name>
</gene>
<organism evidence="2 3">
    <name type="scientific">Saccharophagus degradans</name>
    <dbReference type="NCBI Taxonomy" id="86304"/>
    <lineage>
        <taxon>Bacteria</taxon>
        <taxon>Pseudomonadati</taxon>
        <taxon>Pseudomonadota</taxon>
        <taxon>Gammaproteobacteria</taxon>
        <taxon>Cellvibrionales</taxon>
        <taxon>Cellvibrionaceae</taxon>
        <taxon>Saccharophagus</taxon>
    </lineage>
</organism>
<sequence length="300" mass="33458">MVQKYILDAISQHALPQDFTSAVSDHYAPVAASIAKRYQTKGTPLLVGIQGTQGSGKSTMADFTQLLLQHEHNLNVAVVSIDDFYHTAATRQQLAADVHPLLATRGVPGTHDLALAFSTLHALSRLESGETLAIPRFNKAIDDRAPQAQWPQINGPVDVIIFEGWCIGIGPQTDSEVIHPMNKLELEEDPDGTWRQYVNTQLAGDYAKLFNMLDYLVVITAPSFDVVFEWRSLQEQKLAAKLKDAPPEQQAKIQTEAQLRRFIAHYQRLTCHGLQHLPAQADWVLHLDEHHRITGSQHNS</sequence>
<dbReference type="GO" id="GO:0016301">
    <property type="term" value="F:kinase activity"/>
    <property type="evidence" value="ECO:0007669"/>
    <property type="project" value="InterPro"/>
</dbReference>
<dbReference type="EMBL" id="JAUOPB010000002">
    <property type="protein sequence ID" value="MDO6421422.1"/>
    <property type="molecule type" value="Genomic_DNA"/>
</dbReference>
<protein>
    <submittedName>
        <fullName evidence="2">Phosphoribulokinase</fullName>
    </submittedName>
</protein>
<evidence type="ECO:0000313" key="3">
    <source>
        <dbReference type="Proteomes" id="UP001169760"/>
    </source>
</evidence>
<dbReference type="Gene3D" id="3.40.50.300">
    <property type="entry name" value="P-loop containing nucleotide triphosphate hydrolases"/>
    <property type="match status" value="1"/>
</dbReference>
<evidence type="ECO:0000313" key="2">
    <source>
        <dbReference type="EMBL" id="MDO6421422.1"/>
    </source>
</evidence>
<dbReference type="InterPro" id="IPR006083">
    <property type="entry name" value="PRK/URK"/>
</dbReference>
<dbReference type="InterPro" id="IPR027417">
    <property type="entry name" value="P-loop_NTPase"/>
</dbReference>
<dbReference type="RefSeq" id="WP_303490867.1">
    <property type="nucleotide sequence ID" value="NZ_JAUOPB010000002.1"/>
</dbReference>
<comment type="caution">
    <text evidence="2">The sequence shown here is derived from an EMBL/GenBank/DDBJ whole genome shotgun (WGS) entry which is preliminary data.</text>
</comment>
<dbReference type="AlphaFoldDB" id="A0AAW7X4D6"/>
<dbReference type="Pfam" id="PF00485">
    <property type="entry name" value="PRK"/>
    <property type="match status" value="1"/>
</dbReference>